<evidence type="ECO:0000313" key="4">
    <source>
        <dbReference type="Proteomes" id="UP000483820"/>
    </source>
</evidence>
<feature type="compositionally biased region" description="Basic and acidic residues" evidence="2">
    <location>
        <begin position="355"/>
        <end position="367"/>
    </location>
</feature>
<gene>
    <name evidence="3" type="ORF">GCK72_001572</name>
</gene>
<feature type="region of interest" description="Disordered" evidence="2">
    <location>
        <begin position="270"/>
        <end position="309"/>
    </location>
</feature>
<dbReference type="GeneID" id="78773284"/>
<organism evidence="3 4">
    <name type="scientific">Caenorhabditis remanei</name>
    <name type="common">Caenorhabditis vulgaris</name>
    <dbReference type="NCBI Taxonomy" id="31234"/>
    <lineage>
        <taxon>Eukaryota</taxon>
        <taxon>Metazoa</taxon>
        <taxon>Ecdysozoa</taxon>
        <taxon>Nematoda</taxon>
        <taxon>Chromadorea</taxon>
        <taxon>Rhabditida</taxon>
        <taxon>Rhabditina</taxon>
        <taxon>Rhabditomorpha</taxon>
        <taxon>Rhabditoidea</taxon>
        <taxon>Rhabditidae</taxon>
        <taxon>Peloderinae</taxon>
        <taxon>Caenorhabditis</taxon>
    </lineage>
</organism>
<evidence type="ECO:0000313" key="3">
    <source>
        <dbReference type="EMBL" id="KAF1769755.1"/>
    </source>
</evidence>
<feature type="compositionally biased region" description="Basic and acidic residues" evidence="2">
    <location>
        <begin position="139"/>
        <end position="152"/>
    </location>
</feature>
<evidence type="ECO:0000256" key="1">
    <source>
        <dbReference type="SAM" id="Coils"/>
    </source>
</evidence>
<feature type="compositionally biased region" description="Acidic residues" evidence="2">
    <location>
        <begin position="89"/>
        <end position="102"/>
    </location>
</feature>
<comment type="caution">
    <text evidence="3">The sequence shown here is derived from an EMBL/GenBank/DDBJ whole genome shotgun (WGS) entry which is preliminary data.</text>
</comment>
<feature type="region of interest" description="Disordered" evidence="2">
    <location>
        <begin position="355"/>
        <end position="392"/>
    </location>
</feature>
<reference evidence="3 4" key="1">
    <citation type="submission" date="2019-12" db="EMBL/GenBank/DDBJ databases">
        <title>Chromosome-level assembly of the Caenorhabditis remanei genome.</title>
        <authorList>
            <person name="Teterina A.A."/>
            <person name="Willis J.H."/>
            <person name="Phillips P.C."/>
        </authorList>
    </citation>
    <scope>NUCLEOTIDE SEQUENCE [LARGE SCALE GENOMIC DNA]</scope>
    <source>
        <strain evidence="3 4">PX506</strain>
        <tissue evidence="3">Whole organism</tissue>
    </source>
</reference>
<proteinExistence type="predicted"/>
<dbReference type="CTD" id="78773284"/>
<evidence type="ECO:0000256" key="2">
    <source>
        <dbReference type="SAM" id="MobiDB-lite"/>
    </source>
</evidence>
<feature type="region of interest" description="Disordered" evidence="2">
    <location>
        <begin position="1"/>
        <end position="224"/>
    </location>
</feature>
<feature type="coiled-coil region" evidence="1">
    <location>
        <begin position="234"/>
        <end position="265"/>
    </location>
</feature>
<accession>A0A6A5HQ31</accession>
<dbReference type="AlphaFoldDB" id="A0A6A5HQ31"/>
<keyword evidence="1" id="KW-0175">Coiled coil</keyword>
<feature type="compositionally biased region" description="Basic and acidic residues" evidence="2">
    <location>
        <begin position="376"/>
        <end position="389"/>
    </location>
</feature>
<dbReference type="KEGG" id="crq:GCK72_001572"/>
<feature type="compositionally biased region" description="Basic and acidic residues" evidence="2">
    <location>
        <begin position="278"/>
        <end position="292"/>
    </location>
</feature>
<name>A0A6A5HQ31_CAERE</name>
<sequence>MSGFFGRIFGFGESTDGTAAEEPMIAEETVERSESGGSSGNDCSFSFGEDSSDDEKMEESGERTVEEEEVCEESIEDLDDSIDKQEYSFGEEETAENSEEVLNDGVKETQKESTQIDINENPIEEAHSISLDSVDDLSDIEHGNETSVKEDSGEVDELVHQNNGDSEYGEDSFSFGEESEASDFEEFRNINDEVESVGSCSSPSDNSFEEYEDAISTEKSEFTETSEAVQIELNSELNNEKVLDEEKLEEHEDALNTEVKELVVETLDMTQNDDFELNDEKSEEGNVMKNEPDAFENMSDDSMLQEEKKENEVYEVISDPEDTSDNESQLIDFTMSQMQQMELENNDEEVVEEEFTGKSETLKRTSEDPETTESVKSGEVETENPDKLRPIKCGSETIDKEEHVGICETSVKTGTLTTDDSMKKKRKSKKISKEHILAYEEYIRATEAYELALEQHVRQLERCLAVNEKILRITGTAK</sequence>
<dbReference type="Proteomes" id="UP000483820">
    <property type="component" value="Chromosome I"/>
</dbReference>
<protein>
    <submittedName>
        <fullName evidence="3">Uncharacterized protein</fullName>
    </submittedName>
</protein>
<feature type="compositionally biased region" description="Acidic residues" evidence="2">
    <location>
        <begin position="65"/>
        <end position="80"/>
    </location>
</feature>
<dbReference type="RefSeq" id="XP_053591680.1">
    <property type="nucleotide sequence ID" value="XM_053723035.1"/>
</dbReference>
<dbReference type="EMBL" id="WUAV01000001">
    <property type="protein sequence ID" value="KAF1769755.1"/>
    <property type="molecule type" value="Genomic_DNA"/>
</dbReference>